<dbReference type="Proteomes" id="UP000603141">
    <property type="component" value="Unassembled WGS sequence"/>
</dbReference>
<organism evidence="4 5">
    <name type="scientific">Luteolibacter pohnpeiensis</name>
    <dbReference type="NCBI Taxonomy" id="454153"/>
    <lineage>
        <taxon>Bacteria</taxon>
        <taxon>Pseudomonadati</taxon>
        <taxon>Verrucomicrobiota</taxon>
        <taxon>Verrucomicrobiia</taxon>
        <taxon>Verrucomicrobiales</taxon>
        <taxon>Verrucomicrobiaceae</taxon>
        <taxon>Luteolibacter</taxon>
    </lineage>
</organism>
<comment type="caution">
    <text evidence="4">The sequence shown here is derived from an EMBL/GenBank/DDBJ whole genome shotgun (WGS) entry which is preliminary data.</text>
</comment>
<evidence type="ECO:0000313" key="4">
    <source>
        <dbReference type="EMBL" id="MBK1883894.1"/>
    </source>
</evidence>
<reference evidence="4" key="1">
    <citation type="submission" date="2021-01" db="EMBL/GenBank/DDBJ databases">
        <title>Modified the classification status of verrucomicrobia.</title>
        <authorList>
            <person name="Feng X."/>
        </authorList>
    </citation>
    <scope>NUCLEOTIDE SEQUENCE</scope>
    <source>
        <strain evidence="4">KCTC 22041</strain>
    </source>
</reference>
<dbReference type="AlphaFoldDB" id="A0A934VXV9"/>
<dbReference type="EMBL" id="JAENIJ010000029">
    <property type="protein sequence ID" value="MBK1883894.1"/>
    <property type="molecule type" value="Genomic_DNA"/>
</dbReference>
<protein>
    <submittedName>
        <fullName evidence="4">NAD(P)H-dependent oxidoreductase</fullName>
    </submittedName>
</protein>
<name>A0A934VXV9_9BACT</name>
<evidence type="ECO:0000256" key="2">
    <source>
        <dbReference type="ARBA" id="ARBA00023002"/>
    </source>
</evidence>
<gene>
    <name evidence="4" type="ORF">JIN85_15860</name>
</gene>
<evidence type="ECO:0000259" key="3">
    <source>
        <dbReference type="Pfam" id="PF02525"/>
    </source>
</evidence>
<evidence type="ECO:0000313" key="5">
    <source>
        <dbReference type="Proteomes" id="UP000603141"/>
    </source>
</evidence>
<accession>A0A934VXV9</accession>
<comment type="similarity">
    <text evidence="1">Belongs to the NAD(P)H dehydrogenase (quinone) family.</text>
</comment>
<proteinExistence type="inferred from homology"/>
<dbReference type="InterPro" id="IPR003680">
    <property type="entry name" value="Flavodoxin_fold"/>
</dbReference>
<dbReference type="PANTHER" id="PTHR10204:SF34">
    <property type="entry name" value="NAD(P)H DEHYDROGENASE [QUINONE] 1 ISOFORM 1"/>
    <property type="match status" value="1"/>
</dbReference>
<dbReference type="SUPFAM" id="SSF52218">
    <property type="entry name" value="Flavoproteins"/>
    <property type="match status" value="1"/>
</dbReference>
<dbReference type="GO" id="GO:0005829">
    <property type="term" value="C:cytosol"/>
    <property type="evidence" value="ECO:0007669"/>
    <property type="project" value="TreeGrafter"/>
</dbReference>
<dbReference type="InterPro" id="IPR051545">
    <property type="entry name" value="NAD(P)H_dehydrogenase_qn"/>
</dbReference>
<dbReference type="Pfam" id="PF02525">
    <property type="entry name" value="Flavodoxin_2"/>
    <property type="match status" value="1"/>
</dbReference>
<sequence length="225" mass="25507">MSNILIVHAHHEPKSFSSALAQTAKEVLTRQGHEVVFSDLYAMKFDPVSDRRNFRSVANPDYLKQQVEETYATNHNGFAADLETEMRKIEACDLLIFSFPLWWFSMPAILKGWVDRVFAYDRFYGAGRWYDTGHFQGKRAMVLMTTGSDEEKYSGRGPHASLEVLLAPIHHGIFRFNGFSPLSPFVAWSAAHGTDSDRGLVIEAWKQRLKNLLTETALPNPAAEL</sequence>
<dbReference type="Gene3D" id="3.40.50.360">
    <property type="match status" value="1"/>
</dbReference>
<keyword evidence="2" id="KW-0560">Oxidoreductase</keyword>
<evidence type="ECO:0000256" key="1">
    <source>
        <dbReference type="ARBA" id="ARBA00006252"/>
    </source>
</evidence>
<feature type="domain" description="Flavodoxin-like fold" evidence="3">
    <location>
        <begin position="3"/>
        <end position="200"/>
    </location>
</feature>
<dbReference type="RefSeq" id="WP_200272506.1">
    <property type="nucleotide sequence ID" value="NZ_JAENIJ010000029.1"/>
</dbReference>
<dbReference type="GO" id="GO:0003955">
    <property type="term" value="F:NAD(P)H dehydrogenase (quinone) activity"/>
    <property type="evidence" value="ECO:0007669"/>
    <property type="project" value="TreeGrafter"/>
</dbReference>
<keyword evidence="5" id="KW-1185">Reference proteome</keyword>
<dbReference type="PANTHER" id="PTHR10204">
    <property type="entry name" value="NAD P H OXIDOREDUCTASE-RELATED"/>
    <property type="match status" value="1"/>
</dbReference>
<dbReference type="InterPro" id="IPR029039">
    <property type="entry name" value="Flavoprotein-like_sf"/>
</dbReference>